<feature type="chain" id="PRO_5040325069" description="Alpha-amylase" evidence="12">
    <location>
        <begin position="19"/>
        <end position="455"/>
    </location>
</feature>
<dbReference type="GO" id="GO:0004556">
    <property type="term" value="F:alpha-amylase activity"/>
    <property type="evidence" value="ECO:0007669"/>
    <property type="project" value="UniProtKB-UniRule"/>
</dbReference>
<dbReference type="InterPro" id="IPR017853">
    <property type="entry name" value="GH"/>
</dbReference>
<dbReference type="SUPFAM" id="SSF51445">
    <property type="entry name" value="(Trans)glycosidases"/>
    <property type="match status" value="1"/>
</dbReference>
<evidence type="ECO:0000259" key="14">
    <source>
        <dbReference type="SMART" id="SM00642"/>
    </source>
</evidence>
<dbReference type="InterPro" id="IPR013780">
    <property type="entry name" value="Glyco_hydro_b"/>
</dbReference>
<evidence type="ECO:0000259" key="13">
    <source>
        <dbReference type="SMART" id="SM00632"/>
    </source>
</evidence>
<evidence type="ECO:0000256" key="6">
    <source>
        <dbReference type="ARBA" id="ARBA00022801"/>
    </source>
</evidence>
<comment type="cofactor">
    <cofactor evidence="2">
        <name>Ca(2+)</name>
        <dbReference type="ChEBI" id="CHEBI:29108"/>
    </cofactor>
</comment>
<keyword evidence="12" id="KW-0732">Signal</keyword>
<evidence type="ECO:0000256" key="4">
    <source>
        <dbReference type="ARBA" id="ARBA00012595"/>
    </source>
</evidence>
<feature type="domain" description="Alpha-amylase C-terminal" evidence="13">
    <location>
        <begin position="374"/>
        <end position="454"/>
    </location>
</feature>
<dbReference type="Proteomes" id="UP000886523">
    <property type="component" value="Unassembled WGS sequence"/>
</dbReference>
<evidence type="ECO:0000256" key="8">
    <source>
        <dbReference type="ARBA" id="ARBA00023277"/>
    </source>
</evidence>
<proteinExistence type="inferred from homology"/>
<dbReference type="AlphaFoldDB" id="A0A9P6AU94"/>
<evidence type="ECO:0000256" key="11">
    <source>
        <dbReference type="RuleBase" id="RU361134"/>
    </source>
</evidence>
<feature type="domain" description="Glycosyl hydrolase family 13 catalytic" evidence="14">
    <location>
        <begin position="21"/>
        <end position="360"/>
    </location>
</feature>
<keyword evidence="9 11" id="KW-0326">Glycosidase</keyword>
<dbReference type="SMART" id="SM00632">
    <property type="entry name" value="Aamy_C"/>
    <property type="match status" value="1"/>
</dbReference>
<comment type="similarity">
    <text evidence="3 10">Belongs to the glycosyl hydrolase 13 family.</text>
</comment>
<dbReference type="SUPFAM" id="SSF51011">
    <property type="entry name" value="Glycosyl hydrolase domain"/>
    <property type="match status" value="1"/>
</dbReference>
<dbReference type="InterPro" id="IPR006046">
    <property type="entry name" value="Alpha_amylase"/>
</dbReference>
<keyword evidence="5" id="KW-0479">Metal-binding</keyword>
<evidence type="ECO:0000256" key="7">
    <source>
        <dbReference type="ARBA" id="ARBA00022837"/>
    </source>
</evidence>
<comment type="caution">
    <text evidence="15">The sequence shown here is derived from an EMBL/GenBank/DDBJ whole genome shotgun (WGS) entry which is preliminary data.</text>
</comment>
<dbReference type="InterPro" id="IPR031319">
    <property type="entry name" value="A-amylase_C"/>
</dbReference>
<dbReference type="InterPro" id="IPR006048">
    <property type="entry name" value="A-amylase/branching_C"/>
</dbReference>
<dbReference type="Pfam" id="PF02806">
    <property type="entry name" value="Alpha-amylase_C"/>
    <property type="match status" value="1"/>
</dbReference>
<protein>
    <recommendedName>
        <fullName evidence="4 11">Alpha-amylase</fullName>
        <ecNumber evidence="4 11">3.2.1.1</ecNumber>
    </recommendedName>
</protein>
<keyword evidence="6 11" id="KW-0378">Hydrolase</keyword>
<keyword evidence="8 11" id="KW-0119">Carbohydrate metabolism</keyword>
<evidence type="ECO:0000256" key="9">
    <source>
        <dbReference type="ARBA" id="ARBA00023295"/>
    </source>
</evidence>
<evidence type="ECO:0000256" key="5">
    <source>
        <dbReference type="ARBA" id="ARBA00022723"/>
    </source>
</evidence>
<accession>A0A9P6AU94</accession>
<dbReference type="InterPro" id="IPR006047">
    <property type="entry name" value="GH13_cat_dom"/>
</dbReference>
<dbReference type="PANTHER" id="PTHR43447">
    <property type="entry name" value="ALPHA-AMYLASE"/>
    <property type="match status" value="1"/>
</dbReference>
<evidence type="ECO:0000256" key="3">
    <source>
        <dbReference type="ARBA" id="ARBA00008061"/>
    </source>
</evidence>
<evidence type="ECO:0000313" key="16">
    <source>
        <dbReference type="Proteomes" id="UP000886523"/>
    </source>
</evidence>
<evidence type="ECO:0000256" key="10">
    <source>
        <dbReference type="RuleBase" id="RU003615"/>
    </source>
</evidence>
<keyword evidence="7" id="KW-0106">Calcium</keyword>
<reference evidence="15" key="1">
    <citation type="journal article" date="2020" name="Nat. Commun.">
        <title>Large-scale genome sequencing of mycorrhizal fungi provides insights into the early evolution of symbiotic traits.</title>
        <authorList>
            <person name="Miyauchi S."/>
            <person name="Kiss E."/>
            <person name="Kuo A."/>
            <person name="Drula E."/>
            <person name="Kohler A."/>
            <person name="Sanchez-Garcia M."/>
            <person name="Morin E."/>
            <person name="Andreopoulos B."/>
            <person name="Barry K.W."/>
            <person name="Bonito G."/>
            <person name="Buee M."/>
            <person name="Carver A."/>
            <person name="Chen C."/>
            <person name="Cichocki N."/>
            <person name="Clum A."/>
            <person name="Culley D."/>
            <person name="Crous P.W."/>
            <person name="Fauchery L."/>
            <person name="Girlanda M."/>
            <person name="Hayes R.D."/>
            <person name="Keri Z."/>
            <person name="LaButti K."/>
            <person name="Lipzen A."/>
            <person name="Lombard V."/>
            <person name="Magnuson J."/>
            <person name="Maillard F."/>
            <person name="Murat C."/>
            <person name="Nolan M."/>
            <person name="Ohm R.A."/>
            <person name="Pangilinan J."/>
            <person name="Pereira M.F."/>
            <person name="Perotto S."/>
            <person name="Peter M."/>
            <person name="Pfister S."/>
            <person name="Riley R."/>
            <person name="Sitrit Y."/>
            <person name="Stielow J.B."/>
            <person name="Szollosi G."/>
            <person name="Zifcakova L."/>
            <person name="Stursova M."/>
            <person name="Spatafora J.W."/>
            <person name="Tedersoo L."/>
            <person name="Vaario L.M."/>
            <person name="Yamada A."/>
            <person name="Yan M."/>
            <person name="Wang P."/>
            <person name="Xu J."/>
            <person name="Bruns T."/>
            <person name="Baldrian P."/>
            <person name="Vilgalys R."/>
            <person name="Dunand C."/>
            <person name="Henrissat B."/>
            <person name="Grigoriev I.V."/>
            <person name="Hibbett D."/>
            <person name="Nagy L.G."/>
            <person name="Martin F.M."/>
        </authorList>
    </citation>
    <scope>NUCLEOTIDE SEQUENCE</scope>
    <source>
        <strain evidence="15">UP504</strain>
    </source>
</reference>
<gene>
    <name evidence="15" type="ORF">BS47DRAFT_1372874</name>
</gene>
<evidence type="ECO:0000256" key="1">
    <source>
        <dbReference type="ARBA" id="ARBA00000548"/>
    </source>
</evidence>
<dbReference type="Gene3D" id="2.60.40.1180">
    <property type="entry name" value="Golgi alpha-mannosidase II"/>
    <property type="match status" value="1"/>
</dbReference>
<dbReference type="PRINTS" id="PR00110">
    <property type="entry name" value="ALPHAAMYLASE"/>
</dbReference>
<dbReference type="GO" id="GO:0005975">
    <property type="term" value="P:carbohydrate metabolic process"/>
    <property type="evidence" value="ECO:0007669"/>
    <property type="project" value="InterPro"/>
</dbReference>
<keyword evidence="16" id="KW-1185">Reference proteome</keyword>
<dbReference type="EMBL" id="MU128991">
    <property type="protein sequence ID" value="KAF9512068.1"/>
    <property type="molecule type" value="Genomic_DNA"/>
</dbReference>
<comment type="catalytic activity">
    <reaction evidence="1 11">
        <text>Endohydrolysis of (1-&gt;4)-alpha-D-glucosidic linkages in polysaccharides containing three or more (1-&gt;4)-alpha-linked D-glucose units.</text>
        <dbReference type="EC" id="3.2.1.1"/>
    </reaction>
</comment>
<evidence type="ECO:0000313" key="15">
    <source>
        <dbReference type="EMBL" id="KAF9512068.1"/>
    </source>
</evidence>
<dbReference type="GO" id="GO:0046872">
    <property type="term" value="F:metal ion binding"/>
    <property type="evidence" value="ECO:0007669"/>
    <property type="project" value="UniProtKB-KW"/>
</dbReference>
<evidence type="ECO:0000256" key="12">
    <source>
        <dbReference type="SAM" id="SignalP"/>
    </source>
</evidence>
<organism evidence="15 16">
    <name type="scientific">Hydnum rufescens UP504</name>
    <dbReference type="NCBI Taxonomy" id="1448309"/>
    <lineage>
        <taxon>Eukaryota</taxon>
        <taxon>Fungi</taxon>
        <taxon>Dikarya</taxon>
        <taxon>Basidiomycota</taxon>
        <taxon>Agaricomycotina</taxon>
        <taxon>Agaricomycetes</taxon>
        <taxon>Cantharellales</taxon>
        <taxon>Hydnaceae</taxon>
        <taxon>Hydnum</taxon>
    </lineage>
</organism>
<dbReference type="SMART" id="SM00642">
    <property type="entry name" value="Aamy"/>
    <property type="match status" value="1"/>
</dbReference>
<name>A0A9P6AU94_9AGAM</name>
<dbReference type="Pfam" id="PF00128">
    <property type="entry name" value="Alpha-amylase"/>
    <property type="match status" value="1"/>
</dbReference>
<dbReference type="EC" id="3.2.1.1" evidence="4 11"/>
<dbReference type="CDD" id="cd11317">
    <property type="entry name" value="AmyAc_bac_euk_AmyA"/>
    <property type="match status" value="1"/>
</dbReference>
<dbReference type="OrthoDB" id="550577at2759"/>
<feature type="signal peptide" evidence="12">
    <location>
        <begin position="1"/>
        <end position="18"/>
    </location>
</feature>
<sequence length="455" mass="48639">MLSLTLLSLLLLSIPAFSAPKAIASLWAWSWTSVQAECSFLAEAGYGYVQVSPPAEHITGPQWWTDYQIVSYQIKSKRGSRAEFQAMAHACRAVGVKVIVDIVINHMAGIDSGSGVAGSTFTHYNYPGIYQYSDFHHCGLTPNDAIVDFGNEAQVELCQLVNLADLNTESEYVRQRLATHLNDVLSLGVDGFRIDAAKHIAPASVLNILGRLSRKVYITQEIVDTTSRFPNLHTSAGDVQEFRFAYGLLDAFQNSGISSLTNLNNRGWLASGQANVFVANHDTERGGSSLSYKSGNNMYTLGHVFLLAFPYGTPTVHSGFSFSDTNAGAPSGGVCSGNGPAGAWVCEHRLTPVVGMVGFFNTVGSAPLCDVFTTSNHQQLAFGRGSSGYVAINNSGSVWTATFKTSLPAGTYCDVVSGAKVSKQCTASRITVAHGSFTYSIPAHQAIAIHIGAKV</sequence>
<evidence type="ECO:0000256" key="2">
    <source>
        <dbReference type="ARBA" id="ARBA00001913"/>
    </source>
</evidence>
<dbReference type="Gene3D" id="3.20.20.80">
    <property type="entry name" value="Glycosidases"/>
    <property type="match status" value="1"/>
</dbReference>